<dbReference type="RefSeq" id="WP_149762125.1">
    <property type="nucleotide sequence ID" value="NZ_BSPE01000018.1"/>
</dbReference>
<dbReference type="AlphaFoldDB" id="A0A1I4CQ60"/>
<dbReference type="EMBL" id="FOSL01000014">
    <property type="protein sequence ID" value="SFK83424.1"/>
    <property type="molecule type" value="Genomic_DNA"/>
</dbReference>
<name>A0A1I4CQ60_9HYPH</name>
<sequence>MERWLLRSHKDTALQRITSSAILRAFGVLLRHHPGAAFSMLGAGAAQAGRAAVSEVGSALHLTDEGAAIDKGE</sequence>
<keyword evidence="2" id="KW-1185">Reference proteome</keyword>
<dbReference type="OrthoDB" id="8410945at2"/>
<gene>
    <name evidence="1" type="ORF">SAMN04488498_11440</name>
</gene>
<evidence type="ECO:0000313" key="2">
    <source>
        <dbReference type="Proteomes" id="UP000323300"/>
    </source>
</evidence>
<evidence type="ECO:0000313" key="1">
    <source>
        <dbReference type="EMBL" id="SFK83424.1"/>
    </source>
</evidence>
<accession>A0A1I4CQ60</accession>
<reference evidence="1 2" key="1">
    <citation type="submission" date="2016-10" db="EMBL/GenBank/DDBJ databases">
        <authorList>
            <person name="Varghese N."/>
            <person name="Submissions S."/>
        </authorList>
    </citation>
    <scope>NUCLEOTIDE SEQUENCE [LARGE SCALE GENOMIC DNA]</scope>
    <source>
        <strain evidence="1 2">DSM 21822</strain>
    </source>
</reference>
<proteinExistence type="predicted"/>
<protein>
    <submittedName>
        <fullName evidence="1">Uncharacterized protein</fullName>
    </submittedName>
</protein>
<dbReference type="Proteomes" id="UP000323300">
    <property type="component" value="Unassembled WGS sequence"/>
</dbReference>
<organism evidence="1 2">
    <name type="scientific">Neomesorhizobium albiziae</name>
    <dbReference type="NCBI Taxonomy" id="335020"/>
    <lineage>
        <taxon>Bacteria</taxon>
        <taxon>Pseudomonadati</taxon>
        <taxon>Pseudomonadota</taxon>
        <taxon>Alphaproteobacteria</taxon>
        <taxon>Hyphomicrobiales</taxon>
        <taxon>Phyllobacteriaceae</taxon>
        <taxon>Neomesorhizobium</taxon>
    </lineage>
</organism>